<name>A0A814HLX0_9BILA</name>
<gene>
    <name evidence="1" type="ORF">GPM918_LOCUS14310</name>
    <name evidence="2" type="ORF">GPM918_LOCUS14313</name>
    <name evidence="3" type="ORF">OVA965_LOCUS16869</name>
    <name evidence="4" type="ORF">SRO942_LOCUS14310</name>
    <name evidence="5" type="ORF">SRO942_LOCUS14313</name>
    <name evidence="6" type="ORF">TMI583_LOCUS16875</name>
</gene>
<evidence type="ECO:0000313" key="2">
    <source>
        <dbReference type="EMBL" id="CAF1011928.1"/>
    </source>
</evidence>
<comment type="caution">
    <text evidence="2">The sequence shown here is derived from an EMBL/GenBank/DDBJ whole genome shotgun (WGS) entry which is preliminary data.</text>
</comment>
<dbReference type="EMBL" id="CAJNOQ010003429">
    <property type="protein sequence ID" value="CAF1011874.1"/>
    <property type="molecule type" value="Genomic_DNA"/>
</dbReference>
<reference evidence="2" key="1">
    <citation type="submission" date="2021-02" db="EMBL/GenBank/DDBJ databases">
        <authorList>
            <person name="Nowell W R."/>
        </authorList>
    </citation>
    <scope>NUCLEOTIDE SEQUENCE</scope>
</reference>
<evidence type="ECO:0000313" key="7">
    <source>
        <dbReference type="Proteomes" id="UP000663829"/>
    </source>
</evidence>
<evidence type="ECO:0000313" key="5">
    <source>
        <dbReference type="EMBL" id="CAF3783310.1"/>
    </source>
</evidence>
<dbReference type="EMBL" id="CAJNOK010007935">
    <property type="protein sequence ID" value="CAF1049022.1"/>
    <property type="molecule type" value="Genomic_DNA"/>
</dbReference>
<keyword evidence="7" id="KW-1185">Reference proteome</keyword>
<proteinExistence type="predicted"/>
<evidence type="ECO:0008006" key="8">
    <source>
        <dbReference type="Google" id="ProtNLM"/>
    </source>
</evidence>
<evidence type="ECO:0000313" key="3">
    <source>
        <dbReference type="EMBL" id="CAF1049022.1"/>
    </source>
</evidence>
<dbReference type="EMBL" id="CAJOBC010003429">
    <property type="protein sequence ID" value="CAF3783310.1"/>
    <property type="molecule type" value="Genomic_DNA"/>
</dbReference>
<dbReference type="Proteomes" id="UP000663829">
    <property type="component" value="Unassembled WGS sequence"/>
</dbReference>
<dbReference type="OrthoDB" id="1694274at2759"/>
<dbReference type="EMBL" id="CAJNOQ010003429">
    <property type="protein sequence ID" value="CAF1011928.1"/>
    <property type="molecule type" value="Genomic_DNA"/>
</dbReference>
<dbReference type="Gene3D" id="3.40.50.300">
    <property type="entry name" value="P-loop containing nucleotide triphosphate hydrolases"/>
    <property type="match status" value="1"/>
</dbReference>
<evidence type="ECO:0000313" key="6">
    <source>
        <dbReference type="EMBL" id="CAF3816421.1"/>
    </source>
</evidence>
<evidence type="ECO:0000313" key="4">
    <source>
        <dbReference type="EMBL" id="CAF3783255.1"/>
    </source>
</evidence>
<protein>
    <recommendedName>
        <fullName evidence="8">Sulfotransferase</fullName>
    </recommendedName>
</protein>
<dbReference type="Proteomes" id="UP000681722">
    <property type="component" value="Unassembled WGS sequence"/>
</dbReference>
<accession>A0A814HLX0</accession>
<dbReference type="InterPro" id="IPR027417">
    <property type="entry name" value="P-loop_NTPase"/>
</dbReference>
<dbReference type="Proteomes" id="UP000682733">
    <property type="component" value="Unassembled WGS sequence"/>
</dbReference>
<dbReference type="EMBL" id="CAJOBC010003429">
    <property type="protein sequence ID" value="CAF3783255.1"/>
    <property type="molecule type" value="Genomic_DNA"/>
</dbReference>
<sequence length="283" mass="32843">MIRRKQKTKEVLPKFKLRLAIGPCRSCTTAIANMLAQGDGDVTVFLRPIIGGIWLNGCADYRFFYGEHSQQRKRNTATTFIAVESVCEPSRYDIFPPDDYDELICKTKPLFLFRQPLETWISWKNNDIATMIGQPDGKGMSNFEDFKSAYEYIYELYKQAKTITNDVLCLTKNHLSKNSKCILQILCSKWDIVFDECMVSTHWKYKIDNNPNMVISGAEQELCFDINATYLKQIREKQGFQLCQSTDTCHFQETPEESDYIERVLMPMYNEVDAQSGRDFPLE</sequence>
<dbReference type="EMBL" id="CAJOBA010007945">
    <property type="protein sequence ID" value="CAF3816421.1"/>
    <property type="molecule type" value="Genomic_DNA"/>
</dbReference>
<dbReference type="AlphaFoldDB" id="A0A814HLX0"/>
<evidence type="ECO:0000313" key="1">
    <source>
        <dbReference type="EMBL" id="CAF1011874.1"/>
    </source>
</evidence>
<dbReference type="Proteomes" id="UP000677228">
    <property type="component" value="Unassembled WGS sequence"/>
</dbReference>
<organism evidence="2 7">
    <name type="scientific">Didymodactylos carnosus</name>
    <dbReference type="NCBI Taxonomy" id="1234261"/>
    <lineage>
        <taxon>Eukaryota</taxon>
        <taxon>Metazoa</taxon>
        <taxon>Spiralia</taxon>
        <taxon>Gnathifera</taxon>
        <taxon>Rotifera</taxon>
        <taxon>Eurotatoria</taxon>
        <taxon>Bdelloidea</taxon>
        <taxon>Philodinida</taxon>
        <taxon>Philodinidae</taxon>
        <taxon>Didymodactylos</taxon>
    </lineage>
</organism>